<dbReference type="Pfam" id="PF14647">
    <property type="entry name" value="FAM91_N"/>
    <property type="match status" value="1"/>
</dbReference>
<dbReference type="CDD" id="cd00303">
    <property type="entry name" value="retropepsin_like"/>
    <property type="match status" value="1"/>
</dbReference>
<dbReference type="Pfam" id="PF14648">
    <property type="entry name" value="FAM91_C"/>
    <property type="match status" value="3"/>
</dbReference>
<feature type="domain" description="FAM91 C-terminal" evidence="4">
    <location>
        <begin position="874"/>
        <end position="1094"/>
    </location>
</feature>
<dbReference type="PANTHER" id="PTHR28441">
    <property type="entry name" value="PROTEIN FAM91A1"/>
    <property type="match status" value="1"/>
</dbReference>
<keyword evidence="8" id="KW-1185">Reference proteome</keyword>
<dbReference type="InterPro" id="IPR028097">
    <property type="entry name" value="FAM91_C_dom"/>
</dbReference>
<dbReference type="EMBL" id="VEPZ02000784">
    <property type="protein sequence ID" value="KAE8719549.1"/>
    <property type="molecule type" value="Genomic_DNA"/>
</dbReference>
<dbReference type="InterPro" id="IPR028091">
    <property type="entry name" value="FAM91_N_dom"/>
</dbReference>
<feature type="domain" description="FAM91 C-terminal" evidence="4">
    <location>
        <begin position="692"/>
        <end position="753"/>
    </location>
</feature>
<evidence type="ECO:0000256" key="1">
    <source>
        <dbReference type="ARBA" id="ARBA00010319"/>
    </source>
</evidence>
<dbReference type="Gene3D" id="1.10.340.70">
    <property type="match status" value="1"/>
</dbReference>
<evidence type="ECO:0000259" key="6">
    <source>
        <dbReference type="Pfam" id="PF24626"/>
    </source>
</evidence>
<proteinExistence type="inferred from homology"/>
<dbReference type="InterPro" id="IPR056924">
    <property type="entry name" value="SH3_Tf2-1"/>
</dbReference>
<feature type="domain" description="FAM91 N-terminal" evidence="3">
    <location>
        <begin position="4"/>
        <end position="155"/>
    </location>
</feature>
<comment type="caution">
    <text evidence="7">The sequence shown here is derived from an EMBL/GenBank/DDBJ whole genome shotgun (WGS) entry which is preliminary data.</text>
</comment>
<reference evidence="7" key="1">
    <citation type="submission" date="2019-09" db="EMBL/GenBank/DDBJ databases">
        <title>Draft genome information of white flower Hibiscus syriacus.</title>
        <authorList>
            <person name="Kim Y.-M."/>
        </authorList>
    </citation>
    <scope>NUCLEOTIDE SEQUENCE [LARGE SCALE GENOMIC DNA]</scope>
    <source>
        <strain evidence="7">YM2019G1</strain>
    </source>
</reference>
<evidence type="ECO:0000313" key="7">
    <source>
        <dbReference type="EMBL" id="KAE8719549.1"/>
    </source>
</evidence>
<evidence type="ECO:0000259" key="5">
    <source>
        <dbReference type="Pfam" id="PF17921"/>
    </source>
</evidence>
<dbReference type="Pfam" id="PF17921">
    <property type="entry name" value="Integrase_H2C2"/>
    <property type="match status" value="1"/>
</dbReference>
<dbReference type="PANTHER" id="PTHR28441:SF2">
    <property type="entry name" value="PROTEIN FAM91A1"/>
    <property type="match status" value="1"/>
</dbReference>
<evidence type="ECO:0000313" key="8">
    <source>
        <dbReference type="Proteomes" id="UP000436088"/>
    </source>
</evidence>
<protein>
    <submittedName>
        <fullName evidence="7">Uncharacterized protein</fullName>
    </submittedName>
</protein>
<evidence type="ECO:0000259" key="4">
    <source>
        <dbReference type="Pfam" id="PF14648"/>
    </source>
</evidence>
<organism evidence="7 8">
    <name type="scientific">Hibiscus syriacus</name>
    <name type="common">Rose of Sharon</name>
    <dbReference type="NCBI Taxonomy" id="106335"/>
    <lineage>
        <taxon>Eukaryota</taxon>
        <taxon>Viridiplantae</taxon>
        <taxon>Streptophyta</taxon>
        <taxon>Embryophyta</taxon>
        <taxon>Tracheophyta</taxon>
        <taxon>Spermatophyta</taxon>
        <taxon>Magnoliopsida</taxon>
        <taxon>eudicotyledons</taxon>
        <taxon>Gunneridae</taxon>
        <taxon>Pentapetalae</taxon>
        <taxon>rosids</taxon>
        <taxon>malvids</taxon>
        <taxon>Malvales</taxon>
        <taxon>Malvaceae</taxon>
        <taxon>Malvoideae</taxon>
        <taxon>Hibiscus</taxon>
    </lineage>
</organism>
<accession>A0A6A3BX71</accession>
<feature type="region of interest" description="Disordered" evidence="2">
    <location>
        <begin position="787"/>
        <end position="814"/>
    </location>
</feature>
<feature type="compositionally biased region" description="Low complexity" evidence="2">
    <location>
        <begin position="788"/>
        <end position="801"/>
    </location>
</feature>
<dbReference type="Pfam" id="PF24626">
    <property type="entry name" value="SH3_Tf2-1"/>
    <property type="match status" value="1"/>
</dbReference>
<gene>
    <name evidence="7" type="ORF">F3Y22_tig00109945pilonHSYRG00058</name>
</gene>
<name>A0A6A3BX71_HIBSY</name>
<dbReference type="InterPro" id="IPR039199">
    <property type="entry name" value="FAM91"/>
</dbReference>
<evidence type="ECO:0000259" key="3">
    <source>
        <dbReference type="Pfam" id="PF14647"/>
    </source>
</evidence>
<feature type="domain" description="FAM91 C-terminal" evidence="4">
    <location>
        <begin position="1096"/>
        <end position="1180"/>
    </location>
</feature>
<comment type="similarity">
    <text evidence="1">Belongs to the FAM91 family.</text>
</comment>
<dbReference type="InterPro" id="IPR041588">
    <property type="entry name" value="Integrase_H2C2"/>
</dbReference>
<feature type="domain" description="Tf2-1-like SH3-like" evidence="6">
    <location>
        <begin position="597"/>
        <end position="623"/>
    </location>
</feature>
<feature type="domain" description="Integrase zinc-binding" evidence="5">
    <location>
        <begin position="512"/>
        <end position="566"/>
    </location>
</feature>
<sequence>MWKLNKSIAKELLPTQPVDFSIEPWWCICLVKFTVEEFKKLSEDEKAMVNKICREEANAFVHFDPDIIKALYRRGLVYFEVPVYPDDRIKVFRLEGFISNKEQSYEDPIEELLYAVFVVSSEHATIAELASTLQADLRILQAAASFVCRLGWAQKVIDPAYVLQENTMVPHGVTLTDEEGSSRRSSTSANVSIDGGDIALQGDFWGTENYASRSCDARVAFVVDANITSYLMMGSVSPGVTIVGEKGELTGRNWGLAKRDEEKVEMAVMHLGERPKRGSMDIFYKNTECSGMNTGHNTLCIQGMLKGKPLSIIIDSGSTHSFLTHCLAKKGVELVTTHPLSITVANGENLLTLLNPISPILMNFKNITLTFENEGQLIVIQGQKSSLNLQAVTKSQIQKMLAKDSNLLGEFYSVAVESSTSFIPEELQPLGKSNIVVDGLSHQFEEHVTYDMTVTSIVPNWVSDIEGGYKNDPLATEWIFTLSITPNVDAKWKYSRGILRCCNGVYIGETGSFRLHILQTLHDSPQGGHSGTQATYQRVKSYFYWPRLKSIVNTYAQHCGICQRIKVEHVAKPCLLQPLPIFNQAREVVTMDFIEGLREVAYRLDLPADCHIHPVFHVSLLKKKLGDRVVPTLTPPTVDTHVLQTRFPAFDPWGQGSFQGRGNVTVVGGEGRIDGKELGVGKEGLGISSAELGIWLKSHAVTLYEAGKLGHASIADLCKDLSTLEGTKFEGVLQEFANHAYSLRCVLECLLSGGVAADTRATEVVDRIRMPTSGYDESSAVADVSLTELSEQSSSNEAEQNVTGNNNLETSQEDSLFDNSALETAGDDESATLSEDGKFSSEVSKSDLKINVHNGGKAIHTEGSDVGKGTPRKRKKYRVDILRCESLASLPKATLDRLFLRDYDIILSIIPLPHSCVLPGPAGPIHFGPPSHSSMTPWMKLVLYSTVASGPLSVVLMKGLCLRMLPAPLAGCEKALIWSWDGSVIGSSNEQSEGDLVNGSILLYCLNSILKFSAVIVQPFSRYDLDGSGKVVTVDIPLPITNSNGSVAHVGDKLGLSAKEHLKLNDIVTALAQRIELRTVGYIRLLKLFKETKSDNFVPDQKYEWVPLTIEFGIPLFNPKLCNNICERIVTSGLLQADSLTQHHESMQRTHRKLREFCAEYQATGPAAKLLYLKDQQQMDGSKDSEYITNHPGSGKWNSMVNPSPISGASSEQQRLKLAHRHRSRTEFLSFDGSILRSYAVAPVEDPSQVTAPKVDLDESDSNEVILPGVNLIFDGAELNPFDIAASLQAGQPISLIAEAAAASTSFAFN</sequence>
<evidence type="ECO:0000256" key="2">
    <source>
        <dbReference type="SAM" id="MobiDB-lite"/>
    </source>
</evidence>
<dbReference type="Proteomes" id="UP000436088">
    <property type="component" value="Unassembled WGS sequence"/>
</dbReference>